<accession>A0ABY3PQU6</accession>
<dbReference type="InterPro" id="IPR002716">
    <property type="entry name" value="PIN_dom"/>
</dbReference>
<feature type="domain" description="PIN" evidence="1">
    <location>
        <begin position="4"/>
        <end position="120"/>
    </location>
</feature>
<proteinExistence type="predicted"/>
<protein>
    <submittedName>
        <fullName evidence="2">Type II toxin-antitoxin system VapC family toxin</fullName>
    </submittedName>
</protein>
<reference evidence="2 3" key="1">
    <citation type="journal article" date="2021" name="Genome Biol. Evol.">
        <title>Complete Genome Sequencing of a Novel Gloeobacter Species from a Waterfall Cave in Mexico.</title>
        <authorList>
            <person name="Saw J.H."/>
            <person name="Cardona T."/>
            <person name="Montejano G."/>
        </authorList>
    </citation>
    <scope>NUCLEOTIDE SEQUENCE [LARGE SCALE GENOMIC DNA]</scope>
    <source>
        <strain evidence="2">MG652769</strain>
    </source>
</reference>
<dbReference type="InterPro" id="IPR029060">
    <property type="entry name" value="PIN-like_dom_sf"/>
</dbReference>
<dbReference type="InterPro" id="IPR052919">
    <property type="entry name" value="TA_system_RNase"/>
</dbReference>
<dbReference type="RefSeq" id="WP_230843329.1">
    <property type="nucleotide sequence ID" value="NZ_CP063845.1"/>
</dbReference>
<dbReference type="Pfam" id="PF01850">
    <property type="entry name" value="PIN"/>
    <property type="match status" value="1"/>
</dbReference>
<dbReference type="PANTHER" id="PTHR36173">
    <property type="entry name" value="RIBONUCLEASE VAPC16-RELATED"/>
    <property type="match status" value="1"/>
</dbReference>
<evidence type="ECO:0000313" key="3">
    <source>
        <dbReference type="Proteomes" id="UP001054846"/>
    </source>
</evidence>
<evidence type="ECO:0000259" key="1">
    <source>
        <dbReference type="Pfam" id="PF01850"/>
    </source>
</evidence>
<dbReference type="InterPro" id="IPR041705">
    <property type="entry name" value="PIN_Sll0205"/>
</dbReference>
<organism evidence="2 3">
    <name type="scientific">Gloeobacter morelensis MG652769</name>
    <dbReference type="NCBI Taxonomy" id="2781736"/>
    <lineage>
        <taxon>Bacteria</taxon>
        <taxon>Bacillati</taxon>
        <taxon>Cyanobacteriota</taxon>
        <taxon>Cyanophyceae</taxon>
        <taxon>Gloeobacterales</taxon>
        <taxon>Gloeobacteraceae</taxon>
        <taxon>Gloeobacter</taxon>
        <taxon>Gloeobacter morelensis</taxon>
    </lineage>
</organism>
<dbReference type="SUPFAM" id="SSF88723">
    <property type="entry name" value="PIN domain-like"/>
    <property type="match status" value="1"/>
</dbReference>
<keyword evidence="3" id="KW-1185">Reference proteome</keyword>
<dbReference type="EMBL" id="CP063845">
    <property type="protein sequence ID" value="UFP96086.1"/>
    <property type="molecule type" value="Genomic_DNA"/>
</dbReference>
<dbReference type="PANTHER" id="PTHR36173:SF2">
    <property type="entry name" value="RIBONUCLEASE VAPC16"/>
    <property type="match status" value="1"/>
</dbReference>
<evidence type="ECO:0000313" key="2">
    <source>
        <dbReference type="EMBL" id="UFP96086.1"/>
    </source>
</evidence>
<name>A0ABY3PQU6_9CYAN</name>
<dbReference type="CDD" id="cd09872">
    <property type="entry name" value="PIN_Sll0205-like"/>
    <property type="match status" value="1"/>
</dbReference>
<dbReference type="Proteomes" id="UP001054846">
    <property type="component" value="Chromosome"/>
</dbReference>
<sequence length="132" mass="14147">MKLLLDTHLLLLAAGSEVGSTDKLSVAAVALIDDRSNELLFSAASIWEVTIKNNLGRADFMVDPRLLLRGLRDNGYAELSISSAHTVAVGSLPNVHKDPFDRLLVAQAIVEGITLVTCDPLVASYPGPIRKV</sequence>
<gene>
    <name evidence="2" type="ORF">ISF26_07715</name>
</gene>